<evidence type="ECO:0000313" key="2">
    <source>
        <dbReference type="Proteomes" id="UP001164746"/>
    </source>
</evidence>
<keyword evidence="2" id="KW-1185">Reference proteome</keyword>
<organism evidence="1 2">
    <name type="scientific">Mya arenaria</name>
    <name type="common">Soft-shell clam</name>
    <dbReference type="NCBI Taxonomy" id="6604"/>
    <lineage>
        <taxon>Eukaryota</taxon>
        <taxon>Metazoa</taxon>
        <taxon>Spiralia</taxon>
        <taxon>Lophotrochozoa</taxon>
        <taxon>Mollusca</taxon>
        <taxon>Bivalvia</taxon>
        <taxon>Autobranchia</taxon>
        <taxon>Heteroconchia</taxon>
        <taxon>Euheterodonta</taxon>
        <taxon>Imparidentia</taxon>
        <taxon>Neoheterodontei</taxon>
        <taxon>Myida</taxon>
        <taxon>Myoidea</taxon>
        <taxon>Myidae</taxon>
        <taxon>Mya</taxon>
    </lineage>
</organism>
<dbReference type="Gene3D" id="3.80.10.10">
    <property type="entry name" value="Ribonuclease Inhibitor"/>
    <property type="match status" value="1"/>
</dbReference>
<dbReference type="Proteomes" id="UP001164746">
    <property type="component" value="Chromosome 1"/>
</dbReference>
<proteinExistence type="predicted"/>
<evidence type="ECO:0000313" key="1">
    <source>
        <dbReference type="EMBL" id="WAQ94326.1"/>
    </source>
</evidence>
<dbReference type="InterPro" id="IPR032675">
    <property type="entry name" value="LRR_dom_sf"/>
</dbReference>
<name>A0ABY7DCL0_MYAAR</name>
<protein>
    <submittedName>
        <fullName evidence="1">Uncharacterized protein</fullName>
    </submittedName>
</protein>
<sequence length="528" mass="59215">MTSLQSSDLRRLKSLVLKNVCFDCKAMDIFSKLECVKNISLAWCKASQPKDSHLDLYHLRHLKQLTLLELDVTDVVNLQMLNLHTLEIDFRTQQRAQKSIATLIPKGDGSLTTVRVGTHATLSYLKLKNVHMPSEVFMRLVSMVIQLGHKANCTLSNCTVDEDIIQLQEEVGNQPALQVVAPQPTAYEKCILFSSVTMSAGMFRRLVSVVTQSGHPVQFEVKECTIEEDIKQLQKEIGSLTALQVVAPQPASPDYQTHIWLSNVTISAGMFWRLVSVVIQPGHSVYFTLDRCTIAEDIEQLEEEFGNQLLHKMVATQPASTDYKTCIRLFGIAMSAGMFRRLVSVVIQSEHSVECLVSECTLDEDIKQLHEEVGNKSALQVVTQQPASPDYKINIFLMNMTMSARMYMRLVSAVKLSGHSVDFEVNECTIHDDIKQLQEELENPTALQVVASQPPSTDYKKDIKLKSVVLPAGVLGRLVSVVTNSGRLVDCEIEYCTIDPVEEVKKLQLEMEEQPAVHVISLRREFAL</sequence>
<reference evidence="1" key="1">
    <citation type="submission" date="2022-11" db="EMBL/GenBank/DDBJ databases">
        <title>Centuries of genome instability and evolution in soft-shell clam transmissible cancer (bioRxiv).</title>
        <authorList>
            <person name="Hart S.F.M."/>
            <person name="Yonemitsu M.A."/>
            <person name="Giersch R.M."/>
            <person name="Beal B.F."/>
            <person name="Arriagada G."/>
            <person name="Davis B.W."/>
            <person name="Ostrander E.A."/>
            <person name="Goff S.P."/>
            <person name="Metzger M.J."/>
        </authorList>
    </citation>
    <scope>NUCLEOTIDE SEQUENCE</scope>
    <source>
        <strain evidence="1">MELC-2E11</strain>
        <tissue evidence="1">Siphon/mantle</tissue>
    </source>
</reference>
<dbReference type="EMBL" id="CP111012">
    <property type="protein sequence ID" value="WAQ94326.1"/>
    <property type="molecule type" value="Genomic_DNA"/>
</dbReference>
<gene>
    <name evidence="1" type="ORF">MAR_006797</name>
</gene>
<accession>A0ABY7DCL0</accession>